<name>A0A1X2EDK5_MYCSZ</name>
<keyword evidence="3" id="KW-1185">Reference proteome</keyword>
<comment type="caution">
    <text evidence="2">The sequence shown here is derived from an EMBL/GenBank/DDBJ whole genome shotgun (WGS) entry which is preliminary data.</text>
</comment>
<evidence type="ECO:0000256" key="1">
    <source>
        <dbReference type="SAM" id="MobiDB-lite"/>
    </source>
</evidence>
<evidence type="ECO:0000313" key="2">
    <source>
        <dbReference type="EMBL" id="ORW98513.1"/>
    </source>
</evidence>
<feature type="region of interest" description="Disordered" evidence="1">
    <location>
        <begin position="159"/>
        <end position="200"/>
    </location>
</feature>
<accession>A0A1X2EDK5</accession>
<proteinExistence type="predicted"/>
<dbReference type="EMBL" id="LQPW01000120">
    <property type="protein sequence ID" value="ORW98513.1"/>
    <property type="molecule type" value="Genomic_DNA"/>
</dbReference>
<evidence type="ECO:0000313" key="3">
    <source>
        <dbReference type="Proteomes" id="UP000193317"/>
    </source>
</evidence>
<dbReference type="AlphaFoldDB" id="A0A1X2EDK5"/>
<feature type="compositionally biased region" description="Low complexity" evidence="1">
    <location>
        <begin position="172"/>
        <end position="193"/>
    </location>
</feature>
<dbReference type="Proteomes" id="UP000193317">
    <property type="component" value="Unassembled WGS sequence"/>
</dbReference>
<gene>
    <name evidence="2" type="ORF">AWC27_03800</name>
</gene>
<protein>
    <submittedName>
        <fullName evidence="2">Uncharacterized protein</fullName>
    </submittedName>
</protein>
<sequence length="200" mass="20303">MAAEAVNGGRIRNALLRLAGYSLRFPTPELRIPVLKNPEFWNPPPLLTLLKKPEPRIAGIADARAAEPGVVNARAIRSQVADAGALITMVAEARRIVALVEEAGRTATAIGGRVAALAASNTLTTARACPAASAACAADALSQLTYGAAADVIAAAAGPRHAWPTSSEVTEPNEAAAEPSSEASPSQATAASSNGPDPAR</sequence>
<organism evidence="2 3">
    <name type="scientific">Mycobacterium szulgai</name>
    <dbReference type="NCBI Taxonomy" id="1787"/>
    <lineage>
        <taxon>Bacteria</taxon>
        <taxon>Bacillati</taxon>
        <taxon>Actinomycetota</taxon>
        <taxon>Actinomycetes</taxon>
        <taxon>Mycobacteriales</taxon>
        <taxon>Mycobacteriaceae</taxon>
        <taxon>Mycobacterium</taxon>
    </lineage>
</organism>
<reference evidence="2 3" key="1">
    <citation type="submission" date="2016-01" db="EMBL/GenBank/DDBJ databases">
        <title>The new phylogeny of the genus Mycobacterium.</title>
        <authorList>
            <person name="Tarcisio F."/>
            <person name="Conor M."/>
            <person name="Antonella G."/>
            <person name="Elisabetta G."/>
            <person name="Giulia F.S."/>
            <person name="Sara T."/>
            <person name="Anna F."/>
            <person name="Clotilde B."/>
            <person name="Roberto B."/>
            <person name="Veronica D.S."/>
            <person name="Fabio R."/>
            <person name="Monica P."/>
            <person name="Olivier J."/>
            <person name="Enrico T."/>
            <person name="Nicola S."/>
        </authorList>
    </citation>
    <scope>NUCLEOTIDE SEQUENCE [LARGE SCALE GENOMIC DNA]</scope>
    <source>
        <strain evidence="2 3">DSM 44166</strain>
    </source>
</reference>